<dbReference type="RefSeq" id="WP_094838687.1">
    <property type="nucleotide sequence ID" value="NZ_NEVQ01000019.1"/>
</dbReference>
<feature type="region of interest" description="Disordered" evidence="1">
    <location>
        <begin position="200"/>
        <end position="233"/>
    </location>
</feature>
<keyword evidence="3" id="KW-1185">Reference proteome</keyword>
<protein>
    <recommendedName>
        <fullName evidence="4">DUF2894 domain-containing protein</fullName>
    </recommendedName>
</protein>
<comment type="caution">
    <text evidence="2">The sequence shown here is derived from an EMBL/GenBank/DDBJ whole genome shotgun (WGS) entry which is preliminary data.</text>
</comment>
<evidence type="ECO:0000313" key="3">
    <source>
        <dbReference type="Proteomes" id="UP000216885"/>
    </source>
</evidence>
<dbReference type="AlphaFoldDB" id="A0A261TVI4"/>
<dbReference type="InterPro" id="IPR021549">
    <property type="entry name" value="DUF2894"/>
</dbReference>
<feature type="compositionally biased region" description="Basic residues" evidence="1">
    <location>
        <begin position="223"/>
        <end position="233"/>
    </location>
</feature>
<reference evidence="2 3" key="1">
    <citation type="submission" date="2017-05" db="EMBL/GenBank/DDBJ databases">
        <title>Complete and WGS of Bordetella genogroups.</title>
        <authorList>
            <person name="Spilker T."/>
            <person name="LiPuma J."/>
        </authorList>
    </citation>
    <scope>NUCLEOTIDE SEQUENCE [LARGE SCALE GENOMIC DNA]</scope>
    <source>
        <strain evidence="2 3">AU9919</strain>
    </source>
</reference>
<evidence type="ECO:0000313" key="2">
    <source>
        <dbReference type="EMBL" id="OZI53152.1"/>
    </source>
</evidence>
<organism evidence="2 3">
    <name type="scientific">Bordetella genomosp. 4</name>
    <dbReference type="NCBI Taxonomy" id="463044"/>
    <lineage>
        <taxon>Bacteria</taxon>
        <taxon>Pseudomonadati</taxon>
        <taxon>Pseudomonadota</taxon>
        <taxon>Betaproteobacteria</taxon>
        <taxon>Burkholderiales</taxon>
        <taxon>Alcaligenaceae</taxon>
        <taxon>Bordetella</taxon>
    </lineage>
</organism>
<proteinExistence type="predicted"/>
<evidence type="ECO:0008006" key="4">
    <source>
        <dbReference type="Google" id="ProtNLM"/>
    </source>
</evidence>
<evidence type="ECO:0000256" key="1">
    <source>
        <dbReference type="SAM" id="MobiDB-lite"/>
    </source>
</evidence>
<gene>
    <name evidence="2" type="ORF">CAL20_19340</name>
</gene>
<dbReference type="EMBL" id="NEVQ01000019">
    <property type="protein sequence ID" value="OZI53152.1"/>
    <property type="molecule type" value="Genomic_DNA"/>
</dbReference>
<accession>A0A261TVI4</accession>
<feature type="compositionally biased region" description="Low complexity" evidence="1">
    <location>
        <begin position="213"/>
        <end position="222"/>
    </location>
</feature>
<sequence length="233" mass="25516">MSNAQPADIQQTLDAWREQGADRLDPVRFQLIQTMANRAAALTDENTQRVLHERLAQLLQQYGARIEAAANTHATTAAGAPTASAASSRDGTLTGLLAHFAALTPADNTRTFATSVGSLRERYPELPVLDEFRSTWSRVSANRQVRQSEEQVHENAGPLNSNHLVHRALAYMRDVSPGYLHQFLSYLDTLAWVEQLQMSSEPPAKETKRAGKAAKSTKSPAKSAKKKAPKADS</sequence>
<dbReference type="Proteomes" id="UP000216885">
    <property type="component" value="Unassembled WGS sequence"/>
</dbReference>
<name>A0A261TVI4_9BORD</name>
<dbReference type="Pfam" id="PF11445">
    <property type="entry name" value="DUF2894"/>
    <property type="match status" value="1"/>
</dbReference>